<protein>
    <submittedName>
        <fullName evidence="2">Uncharacterized protein</fullName>
    </submittedName>
</protein>
<proteinExistence type="predicted"/>
<evidence type="ECO:0000256" key="1">
    <source>
        <dbReference type="SAM" id="MobiDB-lite"/>
    </source>
</evidence>
<reference evidence="2" key="1">
    <citation type="submission" date="2022-11" db="EMBL/GenBank/DDBJ databases">
        <title>Minimal conservation of predation-associated metabolite biosynthetic gene clusters underscores biosynthetic potential of Myxococcota including descriptions for ten novel species: Archangium lansinium sp. nov., Myxococcus landrumus sp. nov., Nannocystis bai.</title>
        <authorList>
            <person name="Ahearne A."/>
            <person name="Stevens C."/>
            <person name="Phillips K."/>
        </authorList>
    </citation>
    <scope>NUCLEOTIDE SEQUENCE</scope>
    <source>
        <strain evidence="2">Na p29</strain>
    </source>
</reference>
<dbReference type="Proteomes" id="UP001150924">
    <property type="component" value="Unassembled WGS sequence"/>
</dbReference>
<feature type="compositionally biased region" description="Basic and acidic residues" evidence="1">
    <location>
        <begin position="293"/>
        <end position="320"/>
    </location>
</feature>
<name>A0A9X3EZB1_9BACT</name>
<evidence type="ECO:0000313" key="3">
    <source>
        <dbReference type="Proteomes" id="UP001150924"/>
    </source>
</evidence>
<accession>A0A9X3EZB1</accession>
<feature type="compositionally biased region" description="Low complexity" evidence="1">
    <location>
        <begin position="372"/>
        <end position="381"/>
    </location>
</feature>
<feature type="compositionally biased region" description="Acidic residues" evidence="1">
    <location>
        <begin position="473"/>
        <end position="488"/>
    </location>
</feature>
<feature type="compositionally biased region" description="Acidic residues" evidence="1">
    <location>
        <begin position="208"/>
        <end position="247"/>
    </location>
</feature>
<comment type="caution">
    <text evidence="2">The sequence shown here is derived from an EMBL/GenBank/DDBJ whole genome shotgun (WGS) entry which is preliminary data.</text>
</comment>
<gene>
    <name evidence="2" type="ORF">OV079_42520</name>
</gene>
<feature type="compositionally biased region" description="Basic residues" evidence="1">
    <location>
        <begin position="554"/>
        <end position="574"/>
    </location>
</feature>
<feature type="compositionally biased region" description="Low complexity" evidence="1">
    <location>
        <begin position="187"/>
        <end position="202"/>
    </location>
</feature>
<sequence>MLLQGLDPDSTLGELLGGTSGHVSRDSSFAARRDSFELPEERDEFDELDGDIPADLRQAVTAATSSQPQPSAPVIDDDPDSGLGGFARFQSMLKLSRPYPVRQPEPVVEEPRPTLMRSFALAAQRESDYPSSTPSPPADLSATLPLAAALGISSEESAALVLGIPDEDGSEGSGLNDFFNPNANPDLLGSRLSTTVSSRTSSHASGFIDDDDDVRMPIQDDDDDVRMPIQDDDDDLPLPTLQDDDPPGEAAPMLDDVSPFGSGLPAARLDDHSPVRRTSLDDVRSVMVDDDESPLRRAADDVRRGEDRPLRGPSIEDVRRLIAPTRRPSLDDVRSALMDDDEAPPSRSSVPVRRSSMDDVRSALMDDDEAPPSRSSAPVRRSSVDDVRSVLVDDDEAPPVRGSAPVRRPSVDDVRSALVDDDEAPPTRSSAPVRRGSMDDVRSALVDDDEAPPTRASAPSRHESLDDVRGVLDDDDDALSSTDDDDQTSAEPVRTRDTPPMPGLPAIDVDGDSGAPVLRHRTPKKKVVELGAPLAKPRAGSGTGAVGPRGPSPSRRRRASRRRRPASRRRRRPRSTTTSRS</sequence>
<keyword evidence="3" id="KW-1185">Reference proteome</keyword>
<dbReference type="EMBL" id="JAPNKE010000002">
    <property type="protein sequence ID" value="MCY1012114.1"/>
    <property type="molecule type" value="Genomic_DNA"/>
</dbReference>
<feature type="region of interest" description="Disordered" evidence="1">
    <location>
        <begin position="1"/>
        <end position="86"/>
    </location>
</feature>
<feature type="compositionally biased region" description="Low complexity" evidence="1">
    <location>
        <begin position="345"/>
        <end position="354"/>
    </location>
</feature>
<feature type="region of interest" description="Disordered" evidence="1">
    <location>
        <begin position="163"/>
        <end position="581"/>
    </location>
</feature>
<feature type="compositionally biased region" description="Acidic residues" evidence="1">
    <location>
        <begin position="37"/>
        <end position="52"/>
    </location>
</feature>
<evidence type="ECO:0000313" key="2">
    <source>
        <dbReference type="EMBL" id="MCY1012114.1"/>
    </source>
</evidence>
<dbReference type="AlphaFoldDB" id="A0A9X3EZB1"/>
<feature type="compositionally biased region" description="Basic and acidic residues" evidence="1">
    <location>
        <begin position="268"/>
        <end position="284"/>
    </location>
</feature>
<feature type="compositionally biased region" description="Basic and acidic residues" evidence="1">
    <location>
        <begin position="460"/>
        <end position="472"/>
    </location>
</feature>
<organism evidence="2 3">
    <name type="scientific">Nannocystis pusilla</name>
    <dbReference type="NCBI Taxonomy" id="889268"/>
    <lineage>
        <taxon>Bacteria</taxon>
        <taxon>Pseudomonadati</taxon>
        <taxon>Myxococcota</taxon>
        <taxon>Polyangia</taxon>
        <taxon>Nannocystales</taxon>
        <taxon>Nannocystaceae</taxon>
        <taxon>Nannocystis</taxon>
    </lineage>
</organism>
<dbReference type="RefSeq" id="WP_267775453.1">
    <property type="nucleotide sequence ID" value="NZ_JAPNKE010000002.1"/>
</dbReference>